<reference evidence="1" key="2">
    <citation type="journal article" date="2015" name="Fish Shellfish Immunol.">
        <title>Early steps in the European eel (Anguilla anguilla)-Vibrio vulnificus interaction in the gills: Role of the RtxA13 toxin.</title>
        <authorList>
            <person name="Callol A."/>
            <person name="Pajuelo D."/>
            <person name="Ebbesson L."/>
            <person name="Teles M."/>
            <person name="MacKenzie S."/>
            <person name="Amaro C."/>
        </authorList>
    </citation>
    <scope>NUCLEOTIDE SEQUENCE</scope>
</reference>
<sequence>MGAGTSMKRMSKVDFVKKPMDSVGLLNKLVLFLCVRGSSNGVLCSLPGLS</sequence>
<name>A0A0E9T3T2_ANGAN</name>
<evidence type="ECO:0000313" key="1">
    <source>
        <dbReference type="EMBL" id="JAH48271.1"/>
    </source>
</evidence>
<accession>A0A0E9T3T2</accession>
<reference evidence="1" key="1">
    <citation type="submission" date="2014-11" db="EMBL/GenBank/DDBJ databases">
        <authorList>
            <person name="Amaro Gonzalez C."/>
        </authorList>
    </citation>
    <scope>NUCLEOTIDE SEQUENCE</scope>
</reference>
<organism evidence="1">
    <name type="scientific">Anguilla anguilla</name>
    <name type="common">European freshwater eel</name>
    <name type="synonym">Muraena anguilla</name>
    <dbReference type="NCBI Taxonomy" id="7936"/>
    <lineage>
        <taxon>Eukaryota</taxon>
        <taxon>Metazoa</taxon>
        <taxon>Chordata</taxon>
        <taxon>Craniata</taxon>
        <taxon>Vertebrata</taxon>
        <taxon>Euteleostomi</taxon>
        <taxon>Actinopterygii</taxon>
        <taxon>Neopterygii</taxon>
        <taxon>Teleostei</taxon>
        <taxon>Anguilliformes</taxon>
        <taxon>Anguillidae</taxon>
        <taxon>Anguilla</taxon>
    </lineage>
</organism>
<dbReference type="AlphaFoldDB" id="A0A0E9T3T2"/>
<protein>
    <submittedName>
        <fullName evidence="1">Uncharacterized protein</fullName>
    </submittedName>
</protein>
<dbReference type="EMBL" id="GBXM01060306">
    <property type="protein sequence ID" value="JAH48271.1"/>
    <property type="molecule type" value="Transcribed_RNA"/>
</dbReference>
<proteinExistence type="predicted"/>